<dbReference type="InterPro" id="IPR013096">
    <property type="entry name" value="Cupin_2"/>
</dbReference>
<name>A0A3D5QAU5_FLESI</name>
<evidence type="ECO:0000313" key="4">
    <source>
        <dbReference type="EMBL" id="HCW92946.1"/>
    </source>
</evidence>
<organism evidence="4 5">
    <name type="scientific">Flexistipes sinusarabici</name>
    <dbReference type="NCBI Taxonomy" id="2352"/>
    <lineage>
        <taxon>Bacteria</taxon>
        <taxon>Pseudomonadati</taxon>
        <taxon>Deferribacterota</taxon>
        <taxon>Deferribacteres</taxon>
        <taxon>Deferribacterales</taxon>
        <taxon>Flexistipitaceae</taxon>
        <taxon>Flexistipes</taxon>
    </lineage>
</organism>
<dbReference type="SUPFAM" id="SSF51182">
    <property type="entry name" value="RmlC-like cupins"/>
    <property type="match status" value="1"/>
</dbReference>
<dbReference type="OMA" id="NDNGNIC"/>
<proteinExistence type="predicted"/>
<dbReference type="RefSeq" id="WP_013885291.1">
    <property type="nucleotide sequence ID" value="NZ_JAAZVV010000047.1"/>
</dbReference>
<dbReference type="PANTHER" id="PTHR35848:SF6">
    <property type="entry name" value="CUPIN TYPE-2 DOMAIN-CONTAINING PROTEIN"/>
    <property type="match status" value="1"/>
</dbReference>
<dbReference type="GO" id="GO:0046872">
    <property type="term" value="F:metal ion binding"/>
    <property type="evidence" value="ECO:0007669"/>
    <property type="project" value="UniProtKB-KW"/>
</dbReference>
<evidence type="ECO:0000313" key="5">
    <source>
        <dbReference type="Proteomes" id="UP000262325"/>
    </source>
</evidence>
<dbReference type="Gene3D" id="2.60.120.10">
    <property type="entry name" value="Jelly Rolls"/>
    <property type="match status" value="1"/>
</dbReference>
<dbReference type="Proteomes" id="UP000262325">
    <property type="component" value="Unassembled WGS sequence"/>
</dbReference>
<evidence type="ECO:0000256" key="1">
    <source>
        <dbReference type="ARBA" id="ARBA00022723"/>
    </source>
</evidence>
<dbReference type="AlphaFoldDB" id="A0A3D5QAU5"/>
<dbReference type="PANTHER" id="PTHR35848">
    <property type="entry name" value="OXALATE-BINDING PROTEIN"/>
    <property type="match status" value="1"/>
</dbReference>
<sequence length="114" mass="12776">MIKRVQDIDSEEMKNPHNGRGSALRFAYREAAELNGKIKDFFIVDLQPDSQIGRHKHENNAEIYLMLDGVAVIDDNGAEELLNPGDMLITRRGEEHSIENKSAAGLTFLAIIVE</sequence>
<comment type="caution">
    <text evidence="4">The sequence shown here is derived from an EMBL/GenBank/DDBJ whole genome shotgun (WGS) entry which is preliminary data.</text>
</comment>
<feature type="domain" description="Cupin type-2" evidence="3">
    <location>
        <begin position="43"/>
        <end position="111"/>
    </location>
</feature>
<dbReference type="InterPro" id="IPR051610">
    <property type="entry name" value="GPI/OXD"/>
</dbReference>
<evidence type="ECO:0000256" key="2">
    <source>
        <dbReference type="SAM" id="MobiDB-lite"/>
    </source>
</evidence>
<dbReference type="EMBL" id="DPPF01000091">
    <property type="protein sequence ID" value="HCW92946.1"/>
    <property type="molecule type" value="Genomic_DNA"/>
</dbReference>
<dbReference type="InterPro" id="IPR011051">
    <property type="entry name" value="RmlC_Cupin_sf"/>
</dbReference>
<protein>
    <submittedName>
        <fullName evidence="4">Cupin domain-containing protein</fullName>
    </submittedName>
</protein>
<reference evidence="4 5" key="1">
    <citation type="journal article" date="2018" name="Nat. Biotechnol.">
        <title>A standardized bacterial taxonomy based on genome phylogeny substantially revises the tree of life.</title>
        <authorList>
            <person name="Parks D.H."/>
            <person name="Chuvochina M."/>
            <person name="Waite D.W."/>
            <person name="Rinke C."/>
            <person name="Skarshewski A."/>
            <person name="Chaumeil P.A."/>
            <person name="Hugenholtz P."/>
        </authorList>
    </citation>
    <scope>NUCLEOTIDE SEQUENCE [LARGE SCALE GENOMIC DNA]</scope>
    <source>
        <strain evidence="4">UBA8672</strain>
    </source>
</reference>
<evidence type="ECO:0000259" key="3">
    <source>
        <dbReference type="Pfam" id="PF07883"/>
    </source>
</evidence>
<dbReference type="Pfam" id="PF07883">
    <property type="entry name" value="Cupin_2"/>
    <property type="match status" value="1"/>
</dbReference>
<accession>A0A3D5QAU5</accession>
<keyword evidence="1" id="KW-0479">Metal-binding</keyword>
<gene>
    <name evidence="4" type="ORF">DHM44_04615</name>
</gene>
<dbReference type="InterPro" id="IPR014710">
    <property type="entry name" value="RmlC-like_jellyroll"/>
</dbReference>
<feature type="region of interest" description="Disordered" evidence="2">
    <location>
        <begin position="1"/>
        <end position="20"/>
    </location>
</feature>
<feature type="compositionally biased region" description="Basic and acidic residues" evidence="2">
    <location>
        <begin position="1"/>
        <end position="15"/>
    </location>
</feature>